<evidence type="ECO:0000313" key="3">
    <source>
        <dbReference type="Proteomes" id="UP000464178"/>
    </source>
</evidence>
<dbReference type="EMBL" id="LR593886">
    <property type="protein sequence ID" value="VTR97664.1"/>
    <property type="molecule type" value="Genomic_DNA"/>
</dbReference>
<keyword evidence="3" id="KW-1185">Reference proteome</keyword>
<accession>A0A6P2DBN1</accession>
<name>A0A6P2DBN1_9BACT</name>
<proteinExistence type="inferred from homology"/>
<comment type="similarity">
    <text evidence="1">Belongs to the ArsC family.</text>
</comment>
<dbReference type="KEGG" id="gms:SOIL9_06040"/>
<dbReference type="NCBIfam" id="NF041106">
    <property type="entry name" value="ArsC_rel_Se_1"/>
    <property type="match status" value="1"/>
</dbReference>
<dbReference type="Proteomes" id="UP000464178">
    <property type="component" value="Chromosome"/>
</dbReference>
<dbReference type="SUPFAM" id="SSF52833">
    <property type="entry name" value="Thioredoxin-like"/>
    <property type="match status" value="1"/>
</dbReference>
<evidence type="ECO:0000313" key="2">
    <source>
        <dbReference type="EMBL" id="VTR97664.1"/>
    </source>
</evidence>
<dbReference type="InterPro" id="IPR036249">
    <property type="entry name" value="Thioredoxin-like_sf"/>
</dbReference>
<dbReference type="Gene3D" id="3.40.30.10">
    <property type="entry name" value="Glutaredoxin"/>
    <property type="match status" value="1"/>
</dbReference>
<organism evidence="2 3">
    <name type="scientific">Gemmata massiliana</name>
    <dbReference type="NCBI Taxonomy" id="1210884"/>
    <lineage>
        <taxon>Bacteria</taxon>
        <taxon>Pseudomonadati</taxon>
        <taxon>Planctomycetota</taxon>
        <taxon>Planctomycetia</taxon>
        <taxon>Gemmatales</taxon>
        <taxon>Gemmataceae</taxon>
        <taxon>Gemmata</taxon>
    </lineage>
</organism>
<dbReference type="InterPro" id="IPR006660">
    <property type="entry name" value="Arsenate_reductase-like"/>
</dbReference>
<dbReference type="RefSeq" id="WP_162671306.1">
    <property type="nucleotide sequence ID" value="NZ_LR593886.1"/>
</dbReference>
<reference evidence="2 3" key="1">
    <citation type="submission" date="2019-05" db="EMBL/GenBank/DDBJ databases">
        <authorList>
            <consortium name="Science for Life Laboratories"/>
        </authorList>
    </citation>
    <scope>NUCLEOTIDE SEQUENCE [LARGE SCALE GENOMIC DNA]</scope>
    <source>
        <strain evidence="2">Soil9</strain>
    </source>
</reference>
<protein>
    <recommendedName>
        <fullName evidence="4">Arsenate reductase</fullName>
    </recommendedName>
</protein>
<evidence type="ECO:0000256" key="1">
    <source>
        <dbReference type="ARBA" id="ARBA00007198"/>
    </source>
</evidence>
<dbReference type="AlphaFoldDB" id="A0A6P2DBN1"/>
<evidence type="ECO:0008006" key="4">
    <source>
        <dbReference type="Google" id="ProtNLM"/>
    </source>
</evidence>
<sequence length="117" mass="12982">MPQQIDWLYHRKSCITCKRAEASRDAIGVPVKEIVNATKVRYSADDALALLDGVDTLIAMKGPKVETFDLKNDRPDDETLLARMMGPTGNLRAPTARVGRTLVVGFNDEVYSRVFAD</sequence>
<dbReference type="Pfam" id="PF03960">
    <property type="entry name" value="ArsC"/>
    <property type="match status" value="1"/>
</dbReference>
<gene>
    <name evidence="2" type="ORF">SOIL9_06040</name>
</gene>